<gene>
    <name evidence="2" type="ORF">K933_09532</name>
</gene>
<dbReference type="RefSeq" id="WP_023394491.1">
    <property type="nucleotide sequence ID" value="NZ_ASGZ01000029.1"/>
</dbReference>
<dbReference type="InterPro" id="IPR014729">
    <property type="entry name" value="Rossmann-like_a/b/a_fold"/>
</dbReference>
<organism evidence="2 3">
    <name type="scientific">Candidatus Halobonum tyrrellensis G22</name>
    <dbReference type="NCBI Taxonomy" id="1324957"/>
    <lineage>
        <taxon>Archaea</taxon>
        <taxon>Methanobacteriati</taxon>
        <taxon>Methanobacteriota</taxon>
        <taxon>Stenosarchaea group</taxon>
        <taxon>Halobacteria</taxon>
        <taxon>Halobacteriales</taxon>
        <taxon>Haloferacaceae</taxon>
        <taxon>Candidatus Halobonum</taxon>
    </lineage>
</organism>
<dbReference type="Proteomes" id="UP000017840">
    <property type="component" value="Unassembled WGS sequence"/>
</dbReference>
<dbReference type="InterPro" id="IPR006015">
    <property type="entry name" value="Universal_stress_UspA"/>
</dbReference>
<sequence length="139" mass="14517">MADRILVAFDGSEQARRALEFAVGEWSDAAFTLLYVIDPARAGSSPTAGVPSGAEEWYEGEKRDAESTLADGAALVGGEATTDVVVGRPAQSVVDYVDDHGADIVVVGSHGRQGLSRVVLGSVAEEIVRHSPVPVTVVR</sequence>
<proteinExistence type="predicted"/>
<feature type="domain" description="UspA" evidence="1">
    <location>
        <begin position="1"/>
        <end position="139"/>
    </location>
</feature>
<dbReference type="CDD" id="cd00293">
    <property type="entry name" value="USP-like"/>
    <property type="match status" value="1"/>
</dbReference>
<dbReference type="SUPFAM" id="SSF52402">
    <property type="entry name" value="Adenine nucleotide alpha hydrolases-like"/>
    <property type="match status" value="1"/>
</dbReference>
<dbReference type="EMBL" id="ASGZ01000029">
    <property type="protein sequence ID" value="ESP88354.1"/>
    <property type="molecule type" value="Genomic_DNA"/>
</dbReference>
<dbReference type="AlphaFoldDB" id="V4HKD1"/>
<dbReference type="PANTHER" id="PTHR43010">
    <property type="entry name" value="UNIVERSAL STRESS PROTEIN SLR1230"/>
    <property type="match status" value="1"/>
</dbReference>
<dbReference type="PRINTS" id="PR01438">
    <property type="entry name" value="UNVRSLSTRESS"/>
</dbReference>
<accession>V4HKD1</accession>
<dbReference type="OrthoDB" id="105697at2157"/>
<dbReference type="eggNOG" id="arCOG02053">
    <property type="taxonomic scope" value="Archaea"/>
</dbReference>
<evidence type="ECO:0000259" key="1">
    <source>
        <dbReference type="Pfam" id="PF00582"/>
    </source>
</evidence>
<reference evidence="2 3" key="1">
    <citation type="journal article" date="2013" name="Genome Announc.">
        <title>Draft Genome Sequence of 'Candidatus Halobonum tyrrellensis' Strain G22, Isolated from the Hypersaline Waters of Lake Tyrrell, Australia.</title>
        <authorList>
            <person name="Ugalde J.A."/>
            <person name="Narasingarao P."/>
            <person name="Kuo S."/>
            <person name="Podell S."/>
            <person name="Allen E.E."/>
        </authorList>
    </citation>
    <scope>NUCLEOTIDE SEQUENCE [LARGE SCALE GENOMIC DNA]</scope>
    <source>
        <strain evidence="2 3">G22</strain>
    </source>
</reference>
<evidence type="ECO:0000313" key="2">
    <source>
        <dbReference type="EMBL" id="ESP88354.1"/>
    </source>
</evidence>
<keyword evidence="3" id="KW-1185">Reference proteome</keyword>
<evidence type="ECO:0000313" key="3">
    <source>
        <dbReference type="Proteomes" id="UP000017840"/>
    </source>
</evidence>
<dbReference type="InterPro" id="IPR051688">
    <property type="entry name" value="USP_A"/>
</dbReference>
<dbReference type="InterPro" id="IPR006016">
    <property type="entry name" value="UspA"/>
</dbReference>
<comment type="caution">
    <text evidence="2">The sequence shown here is derived from an EMBL/GenBank/DDBJ whole genome shotgun (WGS) entry which is preliminary data.</text>
</comment>
<name>V4HKD1_9EURY</name>
<protein>
    <submittedName>
        <fullName evidence="2">Universal stress protein</fullName>
    </submittedName>
</protein>
<dbReference type="STRING" id="1324957.K933_09532"/>
<dbReference type="PANTHER" id="PTHR43010:SF1">
    <property type="entry name" value="USPA DOMAIN-CONTAINING PROTEIN"/>
    <property type="match status" value="1"/>
</dbReference>
<dbReference type="Gene3D" id="3.40.50.620">
    <property type="entry name" value="HUPs"/>
    <property type="match status" value="1"/>
</dbReference>
<dbReference type="Pfam" id="PF00582">
    <property type="entry name" value="Usp"/>
    <property type="match status" value="1"/>
</dbReference>